<dbReference type="EC" id="5.6.2.4" evidence="12"/>
<proteinExistence type="predicted"/>
<keyword evidence="5 15" id="KW-0347">Helicase</keyword>
<accession>A0A8J6PHR1</accession>
<evidence type="ECO:0000259" key="17">
    <source>
        <dbReference type="PROSITE" id="PS51217"/>
    </source>
</evidence>
<dbReference type="PANTHER" id="PTHR11070:SF2">
    <property type="entry name" value="ATP-DEPENDENT DNA HELICASE SRS2"/>
    <property type="match status" value="1"/>
</dbReference>
<protein>
    <recommendedName>
        <fullName evidence="12">DNA 3'-5' helicase</fullName>
        <ecNumber evidence="12">5.6.2.4</ecNumber>
    </recommendedName>
    <alternativeName>
        <fullName evidence="13">DNA 3'-5' helicase II</fullName>
    </alternativeName>
</protein>
<dbReference type="NCBIfam" id="TIGR02784">
    <property type="entry name" value="addA_alphas"/>
    <property type="match status" value="1"/>
</dbReference>
<dbReference type="InterPro" id="IPR011604">
    <property type="entry name" value="PDDEXK-like_dom_sf"/>
</dbReference>
<evidence type="ECO:0000256" key="2">
    <source>
        <dbReference type="ARBA" id="ARBA00022741"/>
    </source>
</evidence>
<name>A0A8J6PHR1_9HYPH</name>
<evidence type="ECO:0000256" key="15">
    <source>
        <dbReference type="PROSITE-ProRule" id="PRU00560"/>
    </source>
</evidence>
<keyword evidence="1" id="KW-0540">Nuclease</keyword>
<dbReference type="Pfam" id="PF00580">
    <property type="entry name" value="UvrD-helicase"/>
    <property type="match status" value="1"/>
</dbReference>
<keyword evidence="4 15" id="KW-0378">Hydrolase</keyword>
<dbReference type="InterPro" id="IPR014017">
    <property type="entry name" value="DNA_helicase_UvrD-like_C"/>
</dbReference>
<dbReference type="Gene3D" id="1.10.486.10">
    <property type="entry name" value="PCRA, domain 4"/>
    <property type="match status" value="1"/>
</dbReference>
<dbReference type="GO" id="GO:0004527">
    <property type="term" value="F:exonuclease activity"/>
    <property type="evidence" value="ECO:0007669"/>
    <property type="project" value="UniProtKB-KW"/>
</dbReference>
<evidence type="ECO:0000256" key="7">
    <source>
        <dbReference type="ARBA" id="ARBA00022840"/>
    </source>
</evidence>
<evidence type="ECO:0000256" key="3">
    <source>
        <dbReference type="ARBA" id="ARBA00022763"/>
    </source>
</evidence>
<evidence type="ECO:0000313" key="19">
    <source>
        <dbReference type="Proteomes" id="UP000643405"/>
    </source>
</evidence>
<dbReference type="Pfam" id="PF13361">
    <property type="entry name" value="UvrD_C"/>
    <property type="match status" value="1"/>
</dbReference>
<keyword evidence="10" id="KW-0413">Isomerase</keyword>
<dbReference type="GO" id="GO:0043138">
    <property type="term" value="F:3'-5' DNA helicase activity"/>
    <property type="evidence" value="ECO:0007669"/>
    <property type="project" value="UniProtKB-EC"/>
</dbReference>
<dbReference type="PROSITE" id="PS51217">
    <property type="entry name" value="UVRD_HELICASE_CTER"/>
    <property type="match status" value="1"/>
</dbReference>
<keyword evidence="7 15" id="KW-0067">ATP-binding</keyword>
<dbReference type="AlphaFoldDB" id="A0A8J6PHR1"/>
<evidence type="ECO:0000256" key="11">
    <source>
        <dbReference type="ARBA" id="ARBA00034617"/>
    </source>
</evidence>
<feature type="domain" description="UvrD-like helicase ATP-binding" evidence="16">
    <location>
        <begin position="8"/>
        <end position="496"/>
    </location>
</feature>
<comment type="caution">
    <text evidence="18">The sequence shown here is derived from an EMBL/GenBank/DDBJ whole genome shotgun (WGS) entry which is preliminary data.</text>
</comment>
<dbReference type="Gene3D" id="3.40.50.300">
    <property type="entry name" value="P-loop containing nucleotide triphosphate hydrolases"/>
    <property type="match status" value="4"/>
</dbReference>
<evidence type="ECO:0000256" key="1">
    <source>
        <dbReference type="ARBA" id="ARBA00022722"/>
    </source>
</evidence>
<dbReference type="InterPro" id="IPR014016">
    <property type="entry name" value="UvrD-like_ATP-bd"/>
</dbReference>
<keyword evidence="2 15" id="KW-0547">Nucleotide-binding</keyword>
<dbReference type="GO" id="GO:0005524">
    <property type="term" value="F:ATP binding"/>
    <property type="evidence" value="ECO:0007669"/>
    <property type="project" value="UniProtKB-UniRule"/>
</dbReference>
<dbReference type="PROSITE" id="PS51198">
    <property type="entry name" value="UVRD_HELICASE_ATP_BIND"/>
    <property type="match status" value="1"/>
</dbReference>
<dbReference type="InterPro" id="IPR014151">
    <property type="entry name" value="DNA_helicase_AddA"/>
</dbReference>
<evidence type="ECO:0000256" key="12">
    <source>
        <dbReference type="ARBA" id="ARBA00034808"/>
    </source>
</evidence>
<organism evidence="18 19">
    <name type="scientific">Oryzicola mucosus</name>
    <dbReference type="NCBI Taxonomy" id="2767425"/>
    <lineage>
        <taxon>Bacteria</taxon>
        <taxon>Pseudomonadati</taxon>
        <taxon>Pseudomonadota</taxon>
        <taxon>Alphaproteobacteria</taxon>
        <taxon>Hyphomicrobiales</taxon>
        <taxon>Phyllobacteriaceae</taxon>
        <taxon>Oryzicola</taxon>
    </lineage>
</organism>
<comment type="catalytic activity">
    <reaction evidence="14">
        <text>ATP + H2O = ADP + phosphate + H(+)</text>
        <dbReference type="Rhea" id="RHEA:13065"/>
        <dbReference type="ChEBI" id="CHEBI:15377"/>
        <dbReference type="ChEBI" id="CHEBI:15378"/>
        <dbReference type="ChEBI" id="CHEBI:30616"/>
        <dbReference type="ChEBI" id="CHEBI:43474"/>
        <dbReference type="ChEBI" id="CHEBI:456216"/>
        <dbReference type="EC" id="5.6.2.4"/>
    </reaction>
</comment>
<dbReference type="GO" id="GO:0003677">
    <property type="term" value="F:DNA binding"/>
    <property type="evidence" value="ECO:0007669"/>
    <property type="project" value="UniProtKB-KW"/>
</dbReference>
<comment type="catalytic activity">
    <reaction evidence="11">
        <text>Couples ATP hydrolysis with the unwinding of duplex DNA by translocating in the 3'-5' direction.</text>
        <dbReference type="EC" id="5.6.2.4"/>
    </reaction>
</comment>
<dbReference type="InterPro" id="IPR011335">
    <property type="entry name" value="Restrct_endonuc-II-like"/>
</dbReference>
<keyword evidence="3" id="KW-0227">DNA damage</keyword>
<feature type="domain" description="UvrD-like helicase C-terminal" evidence="17">
    <location>
        <begin position="526"/>
        <end position="803"/>
    </location>
</feature>
<evidence type="ECO:0000256" key="13">
    <source>
        <dbReference type="ARBA" id="ARBA00034923"/>
    </source>
</evidence>
<sequence length="1178" mass="129194">MKKSFVVPENTVKLQALASDPVHSVWVSANAGSGKTHVLSERVMRLLLRGVDPSKILCLTYTRAAAANMSNRVFARLSEWTMLSDEELAPKVQALDGRQPDAGTLRRARRLFAEALETPGGLKIQTIHAFCESVLHQFPLEANIAAHFEMLDPQMEAALFAAARRDMITGAAASDNPELAEAFAFVLERGGEAGLDALLAEILYKRDGLRPFIDAVGNDEMPFAALFQEFGFAPSETAEAIAASVWPVPGFDPGFFSAFVAAAEQADAGNVLKCILPSGIPAYREADPLKRLEGLAAAFLKSEGEAYSPGWLFKKALLARMPDLPDRYLEAAEAIRTASDRLALFRMLEASRAALTLADWLIARYERLKTGRGFLDFNDLITRTVNLLARPDAGPWVQYKLDKGIDHILLDEAQDTSPDQWNVVRLIAEEFFVGAGARENVLRTIFAVGDEKQSIYSFQGAAPESFDQSRMAFSQRVKQAERSFEDVELTWSFRSTNDVLTAVDRVFEPPEVRRGVSRSPHPPTHRAVRAGDPGYVEVWPSVGEDKAEEPDDWSKPIDHVHGPAVRVAEQVAATVQRWLLDGEMIEGQNRRLRAGDAMVLVRKRDRFVHALSRELKRRDIPVSGADRLSLPGHIAVKDLIALGRFLLQPEDDLSLAALLRSPVFDLSEDALYELSYGRPAGRSLIQSMRRQAGSDARIGAVVEQLEDWANQAAFRPVFEFYSGVLAGGPERPGVRRKMIARLGQEAGDILDEFLSFCLAEERTGLPGLEAFLSTLESAGPEIKREMDQTRNEVRIMTVHAAKGLEAPVVFLVDSGSEPFSTQHLPRLMAFQPENGHWRGKGYLWRAGSDVANSFSRGAEAVAKDLADDEYRRLLYVGMTRAEDRLIVCGYHGKRDPKPTTWHSVVTRAIAASAETETRPHPAKPEVTVHRFRVTEQRIVAAQEADEPKARDAVPVVIPAELLEAPPPYEELPRPLSPSGASVLIEETAQPTVSGKSPVLDGSAPGFAIARGSALHKMLQVLPTMPLEAREDAAGRYLARVGVDWPDAERNAALASVLSVLDDDAFAPIFAPGSRAEVAVMGMIDVRGKPRTVSGKIDRLAVTDSEVLIVDYKTNRPPPAAPTEVPQGYIVQLALYRALLQPLYPGKTIAAALLFTEAPRLIRVPAPELDAALARVTDA</sequence>
<gene>
    <name evidence="18" type="primary">addA</name>
    <name evidence="18" type="ORF">ICI42_03540</name>
</gene>
<evidence type="ECO:0000256" key="14">
    <source>
        <dbReference type="ARBA" id="ARBA00048988"/>
    </source>
</evidence>
<evidence type="ECO:0000256" key="5">
    <source>
        <dbReference type="ARBA" id="ARBA00022806"/>
    </source>
</evidence>
<evidence type="ECO:0000256" key="6">
    <source>
        <dbReference type="ARBA" id="ARBA00022839"/>
    </source>
</evidence>
<dbReference type="GO" id="GO:0005829">
    <property type="term" value="C:cytosol"/>
    <property type="evidence" value="ECO:0007669"/>
    <property type="project" value="TreeGrafter"/>
</dbReference>
<evidence type="ECO:0000259" key="16">
    <source>
        <dbReference type="PROSITE" id="PS51198"/>
    </source>
</evidence>
<dbReference type="RefSeq" id="WP_188163131.1">
    <property type="nucleotide sequence ID" value="NZ_JACVVX010000001.1"/>
</dbReference>
<dbReference type="InterPro" id="IPR038726">
    <property type="entry name" value="PDDEXK_AddAB-type"/>
</dbReference>
<evidence type="ECO:0000256" key="10">
    <source>
        <dbReference type="ARBA" id="ARBA00023235"/>
    </source>
</evidence>
<keyword evidence="8" id="KW-0238">DNA-binding</keyword>
<keyword evidence="6" id="KW-0269">Exonuclease</keyword>
<evidence type="ECO:0000313" key="18">
    <source>
        <dbReference type="EMBL" id="MBD0413721.1"/>
    </source>
</evidence>
<dbReference type="GO" id="GO:0000725">
    <property type="term" value="P:recombinational repair"/>
    <property type="evidence" value="ECO:0007669"/>
    <property type="project" value="TreeGrafter"/>
</dbReference>
<dbReference type="SUPFAM" id="SSF52540">
    <property type="entry name" value="P-loop containing nucleoside triphosphate hydrolases"/>
    <property type="match status" value="1"/>
</dbReference>
<evidence type="ECO:0000256" key="8">
    <source>
        <dbReference type="ARBA" id="ARBA00023125"/>
    </source>
</evidence>
<keyword evidence="9" id="KW-0234">DNA repair</keyword>
<feature type="binding site" evidence="15">
    <location>
        <begin position="29"/>
        <end position="36"/>
    </location>
    <ligand>
        <name>ATP</name>
        <dbReference type="ChEBI" id="CHEBI:30616"/>
    </ligand>
</feature>
<dbReference type="Pfam" id="PF12705">
    <property type="entry name" value="PDDEXK_1"/>
    <property type="match status" value="1"/>
</dbReference>
<dbReference type="PANTHER" id="PTHR11070">
    <property type="entry name" value="UVRD / RECB / PCRA DNA HELICASE FAMILY MEMBER"/>
    <property type="match status" value="1"/>
</dbReference>
<keyword evidence="19" id="KW-1185">Reference proteome</keyword>
<reference evidence="18" key="1">
    <citation type="submission" date="2020-09" db="EMBL/GenBank/DDBJ databases">
        <title>Genome seq and assembly of Tianweitania sp.</title>
        <authorList>
            <person name="Chhetri G."/>
        </authorList>
    </citation>
    <scope>NUCLEOTIDE SEQUENCE</scope>
    <source>
        <strain evidence="18">Rool2</strain>
    </source>
</reference>
<dbReference type="GO" id="GO:0033202">
    <property type="term" value="C:DNA helicase complex"/>
    <property type="evidence" value="ECO:0007669"/>
    <property type="project" value="TreeGrafter"/>
</dbReference>
<evidence type="ECO:0000256" key="9">
    <source>
        <dbReference type="ARBA" id="ARBA00023204"/>
    </source>
</evidence>
<dbReference type="SUPFAM" id="SSF52980">
    <property type="entry name" value="Restriction endonuclease-like"/>
    <property type="match status" value="1"/>
</dbReference>
<dbReference type="Gene3D" id="3.90.320.10">
    <property type="match status" value="1"/>
</dbReference>
<dbReference type="InterPro" id="IPR000212">
    <property type="entry name" value="DNA_helicase_UvrD/REP"/>
</dbReference>
<dbReference type="Proteomes" id="UP000643405">
    <property type="component" value="Unassembled WGS sequence"/>
</dbReference>
<dbReference type="EMBL" id="JACVVX010000001">
    <property type="protein sequence ID" value="MBD0413721.1"/>
    <property type="molecule type" value="Genomic_DNA"/>
</dbReference>
<evidence type="ECO:0000256" key="4">
    <source>
        <dbReference type="ARBA" id="ARBA00022801"/>
    </source>
</evidence>
<dbReference type="InterPro" id="IPR027417">
    <property type="entry name" value="P-loop_NTPase"/>
</dbReference>